<organism evidence="1 2">
    <name type="scientific">Cochliobolus sativus</name>
    <name type="common">Common root rot and spot blotch fungus</name>
    <name type="synonym">Bipolaris sorokiniana</name>
    <dbReference type="NCBI Taxonomy" id="45130"/>
    <lineage>
        <taxon>Eukaryota</taxon>
        <taxon>Fungi</taxon>
        <taxon>Dikarya</taxon>
        <taxon>Ascomycota</taxon>
        <taxon>Pezizomycotina</taxon>
        <taxon>Dothideomycetes</taxon>
        <taxon>Pleosporomycetidae</taxon>
        <taxon>Pleosporales</taxon>
        <taxon>Pleosporineae</taxon>
        <taxon>Pleosporaceae</taxon>
        <taxon>Bipolaris</taxon>
    </lineage>
</organism>
<reference evidence="1" key="1">
    <citation type="submission" date="2019-11" db="EMBL/GenBank/DDBJ databases">
        <title>Bipolaris sorokiniana Genome sequencing.</title>
        <authorList>
            <person name="Wang H."/>
        </authorList>
    </citation>
    <scope>NUCLEOTIDE SEQUENCE</scope>
</reference>
<accession>A0A8H5ZKP4</accession>
<sequence length="82" mass="8786">MRGSMDSVSAEMEADGIVMAPHGHESTATPIHDELEASFVTLASLSKEIGKFKVRSNIAKDNTSSYQTTCIVLSLRASSQGR</sequence>
<evidence type="ECO:0000313" key="2">
    <source>
        <dbReference type="Proteomes" id="UP000624244"/>
    </source>
</evidence>
<protein>
    <submittedName>
        <fullName evidence="1">Uncharacterized protein</fullName>
    </submittedName>
</protein>
<dbReference type="AlphaFoldDB" id="A0A8H5ZKP4"/>
<proteinExistence type="predicted"/>
<dbReference type="EMBL" id="WNKQ01000008">
    <property type="protein sequence ID" value="KAF5849979.1"/>
    <property type="molecule type" value="Genomic_DNA"/>
</dbReference>
<dbReference type="Proteomes" id="UP000624244">
    <property type="component" value="Unassembled WGS sequence"/>
</dbReference>
<comment type="caution">
    <text evidence="1">The sequence shown here is derived from an EMBL/GenBank/DDBJ whole genome shotgun (WGS) entry which is preliminary data.</text>
</comment>
<name>A0A8H5ZKP4_COCSA</name>
<gene>
    <name evidence="1" type="ORF">GGP41_005419</name>
</gene>
<evidence type="ECO:0000313" key="1">
    <source>
        <dbReference type="EMBL" id="KAF5849979.1"/>
    </source>
</evidence>